<evidence type="ECO:0000259" key="7">
    <source>
        <dbReference type="Pfam" id="PF07980"/>
    </source>
</evidence>
<evidence type="ECO:0000313" key="9">
    <source>
        <dbReference type="EMBL" id="TFH70898.1"/>
    </source>
</evidence>
<sequence length="496" mass="57108">MKKYFYILVFAVLMGGLTSCNDWLDVSPKDRIPADKMFESESGFKDILTGAYLKLGTANLYAGDMKYGYLDELAGLYCDYPGYNTNSVYNQAIVFDYTNQFLSKKDNLYLEMYNVVANLNNLLQNIETHRDVLKPPHYYECIKGEALGLRAFIYFDLLRLFGPIYSEHPTDAAIPYKTTYDKEPTPVLPANQVVEKILEDLKAAEALLKDNDPCDFHTAIDQRTDFLSNREFRMNLYAVKAMMARVYCYSGQNDLAVQYAQEVIDANKYFTLYKSQTASNYNSIRYGEQIFGLSVNQLNNTLISNSMDMENTSVQQRYGMTADMFTKVYEGITSDWRQNVVAFNWDESHQYAFCLKYNQAPLANTYLYSGADAIPLIRLPEMYYIIAECAANAETSAEALNTVRLSRGIPYSDEIHTLGYDDKDVTSEENKQQTRRINEIMKEYRKEYYAEGQLFFFLKAHHYTTYYGCGVANMTSKEYQMPLPDNEKIFGNNTTK</sequence>
<evidence type="ECO:0000256" key="2">
    <source>
        <dbReference type="ARBA" id="ARBA00006275"/>
    </source>
</evidence>
<dbReference type="OrthoDB" id="727588at2"/>
<dbReference type="InterPro" id="IPR012944">
    <property type="entry name" value="SusD_RagB_dom"/>
</dbReference>
<keyword evidence="4" id="KW-0472">Membrane</keyword>
<evidence type="ECO:0000256" key="6">
    <source>
        <dbReference type="SAM" id="SignalP"/>
    </source>
</evidence>
<dbReference type="InterPro" id="IPR011990">
    <property type="entry name" value="TPR-like_helical_dom_sf"/>
</dbReference>
<comment type="subcellular location">
    <subcellularLocation>
        <location evidence="1">Cell outer membrane</location>
    </subcellularLocation>
</comment>
<dbReference type="PROSITE" id="PS51257">
    <property type="entry name" value="PROKAR_LIPOPROTEIN"/>
    <property type="match status" value="1"/>
</dbReference>
<dbReference type="Gene3D" id="1.25.40.390">
    <property type="match status" value="1"/>
</dbReference>
<evidence type="ECO:0000256" key="4">
    <source>
        <dbReference type="ARBA" id="ARBA00023136"/>
    </source>
</evidence>
<keyword evidence="3 6" id="KW-0732">Signal</keyword>
<gene>
    <name evidence="9" type="ORF">EXN75_15990</name>
</gene>
<accession>A0A4Y8UQW2</accession>
<feature type="signal peptide" evidence="6">
    <location>
        <begin position="1"/>
        <end position="21"/>
    </location>
</feature>
<dbReference type="EMBL" id="SGVY01000072">
    <property type="protein sequence ID" value="TFH70898.1"/>
    <property type="molecule type" value="Genomic_DNA"/>
</dbReference>
<feature type="chain" id="PRO_5021451983" evidence="6">
    <location>
        <begin position="22"/>
        <end position="496"/>
    </location>
</feature>
<dbReference type="AlphaFoldDB" id="A0A4Y8UQW2"/>
<organism evidence="9 10">
    <name type="scientific">Segatella hominis</name>
    <dbReference type="NCBI Taxonomy" id="2518605"/>
    <lineage>
        <taxon>Bacteria</taxon>
        <taxon>Pseudomonadati</taxon>
        <taxon>Bacteroidota</taxon>
        <taxon>Bacteroidia</taxon>
        <taxon>Bacteroidales</taxon>
        <taxon>Prevotellaceae</taxon>
        <taxon>Segatella</taxon>
    </lineage>
</organism>
<protein>
    <submittedName>
        <fullName evidence="9">RagB/SusD family nutrient uptake outer membrane protein</fullName>
    </submittedName>
</protein>
<dbReference type="SUPFAM" id="SSF48452">
    <property type="entry name" value="TPR-like"/>
    <property type="match status" value="1"/>
</dbReference>
<reference evidence="9 10" key="1">
    <citation type="submission" date="2019-02" db="EMBL/GenBank/DDBJ databases">
        <title>Draft Genome Sequence of the Prevotella sp. BCRC 81118, Isolated from Human Feces.</title>
        <authorList>
            <person name="Huang C.-H."/>
        </authorList>
    </citation>
    <scope>NUCLEOTIDE SEQUENCE [LARGE SCALE GENOMIC DNA]</scope>
    <source>
        <strain evidence="9 10">BCRC 81118</strain>
    </source>
</reference>
<evidence type="ECO:0000256" key="1">
    <source>
        <dbReference type="ARBA" id="ARBA00004442"/>
    </source>
</evidence>
<evidence type="ECO:0000259" key="8">
    <source>
        <dbReference type="Pfam" id="PF14322"/>
    </source>
</evidence>
<dbReference type="Pfam" id="PF14322">
    <property type="entry name" value="SusD-like_3"/>
    <property type="match status" value="1"/>
</dbReference>
<dbReference type="GeneID" id="302996762"/>
<dbReference type="RefSeq" id="WP_134844580.1">
    <property type="nucleotide sequence ID" value="NZ_SGVY01000072.1"/>
</dbReference>
<dbReference type="Pfam" id="PF07980">
    <property type="entry name" value="SusD_RagB"/>
    <property type="match status" value="1"/>
</dbReference>
<feature type="domain" description="RagB/SusD" evidence="7">
    <location>
        <begin position="335"/>
        <end position="456"/>
    </location>
</feature>
<keyword evidence="10" id="KW-1185">Reference proteome</keyword>
<dbReference type="Proteomes" id="UP000297872">
    <property type="component" value="Unassembled WGS sequence"/>
</dbReference>
<dbReference type="GO" id="GO:0009279">
    <property type="term" value="C:cell outer membrane"/>
    <property type="evidence" value="ECO:0007669"/>
    <property type="project" value="UniProtKB-SubCell"/>
</dbReference>
<feature type="domain" description="SusD-like N-terminal" evidence="8">
    <location>
        <begin position="22"/>
        <end position="211"/>
    </location>
</feature>
<comment type="caution">
    <text evidence="9">The sequence shown here is derived from an EMBL/GenBank/DDBJ whole genome shotgun (WGS) entry which is preliminary data.</text>
</comment>
<keyword evidence="5" id="KW-0998">Cell outer membrane</keyword>
<evidence type="ECO:0000313" key="10">
    <source>
        <dbReference type="Proteomes" id="UP000297872"/>
    </source>
</evidence>
<comment type="similarity">
    <text evidence="2">Belongs to the SusD family.</text>
</comment>
<dbReference type="InterPro" id="IPR033985">
    <property type="entry name" value="SusD-like_N"/>
</dbReference>
<name>A0A4Y8UQW2_9BACT</name>
<proteinExistence type="inferred from homology"/>
<evidence type="ECO:0000256" key="3">
    <source>
        <dbReference type="ARBA" id="ARBA00022729"/>
    </source>
</evidence>
<evidence type="ECO:0000256" key="5">
    <source>
        <dbReference type="ARBA" id="ARBA00023237"/>
    </source>
</evidence>